<keyword evidence="3" id="KW-0732">Signal</keyword>
<feature type="transmembrane region" description="Helical" evidence="8">
    <location>
        <begin position="273"/>
        <end position="297"/>
    </location>
</feature>
<dbReference type="PANTHER" id="PTHR19433">
    <property type="entry name" value="T-CELL RECEPTOR ALPHA CHAIN V REGION-RELATED"/>
    <property type="match status" value="1"/>
</dbReference>
<keyword evidence="6" id="KW-1015">Disulfide bond</keyword>
<comment type="subcellular location">
    <subcellularLocation>
        <location evidence="1">Cell membrane</location>
    </subcellularLocation>
</comment>
<evidence type="ECO:0000256" key="3">
    <source>
        <dbReference type="ARBA" id="ARBA00022729"/>
    </source>
</evidence>
<reference evidence="10" key="1">
    <citation type="submission" date="2019-06" db="EMBL/GenBank/DDBJ databases">
        <authorList>
            <consortium name="Wellcome Sanger Institute Data Sharing"/>
        </authorList>
    </citation>
    <scope>NUCLEOTIDE SEQUENCE [LARGE SCALE GENOMIC DNA]</scope>
</reference>
<dbReference type="InterPro" id="IPR007110">
    <property type="entry name" value="Ig-like_dom"/>
</dbReference>
<evidence type="ECO:0000313" key="10">
    <source>
        <dbReference type="Ensembl" id="ENSMMDP00005036170.1"/>
    </source>
</evidence>
<evidence type="ECO:0000256" key="4">
    <source>
        <dbReference type="ARBA" id="ARBA00022859"/>
    </source>
</evidence>
<proteinExistence type="predicted"/>
<dbReference type="Proteomes" id="UP000472263">
    <property type="component" value="Chromosome 18"/>
</dbReference>
<organism evidence="10 11">
    <name type="scientific">Myripristis murdjan</name>
    <name type="common">pinecone soldierfish</name>
    <dbReference type="NCBI Taxonomy" id="586833"/>
    <lineage>
        <taxon>Eukaryota</taxon>
        <taxon>Metazoa</taxon>
        <taxon>Chordata</taxon>
        <taxon>Craniata</taxon>
        <taxon>Vertebrata</taxon>
        <taxon>Euteleostomi</taxon>
        <taxon>Actinopterygii</taxon>
        <taxon>Neopterygii</taxon>
        <taxon>Teleostei</taxon>
        <taxon>Neoteleostei</taxon>
        <taxon>Acanthomorphata</taxon>
        <taxon>Holocentriformes</taxon>
        <taxon>Holocentridae</taxon>
        <taxon>Myripristis</taxon>
    </lineage>
</organism>
<dbReference type="SUPFAM" id="SSF48726">
    <property type="entry name" value="Immunoglobulin"/>
    <property type="match status" value="2"/>
</dbReference>
<keyword evidence="2" id="KW-1003">Cell membrane</keyword>
<accession>A0A667YZS4</accession>
<dbReference type="GO" id="GO:0002376">
    <property type="term" value="P:immune system process"/>
    <property type="evidence" value="ECO:0007669"/>
    <property type="project" value="UniProtKB-KW"/>
</dbReference>
<evidence type="ECO:0000313" key="11">
    <source>
        <dbReference type="Proteomes" id="UP000472263"/>
    </source>
</evidence>
<keyword evidence="11" id="KW-1185">Reference proteome</keyword>
<dbReference type="InterPro" id="IPR013783">
    <property type="entry name" value="Ig-like_fold"/>
</dbReference>
<dbReference type="AlphaFoldDB" id="A0A667YZS4"/>
<dbReference type="PROSITE" id="PS50835">
    <property type="entry name" value="IG_LIKE"/>
    <property type="match status" value="2"/>
</dbReference>
<keyword evidence="7" id="KW-0325">Glycoprotein</keyword>
<evidence type="ECO:0000259" key="9">
    <source>
        <dbReference type="PROSITE" id="PS50835"/>
    </source>
</evidence>
<dbReference type="Pfam" id="PF07686">
    <property type="entry name" value="V-set"/>
    <property type="match status" value="2"/>
</dbReference>
<evidence type="ECO:0000256" key="7">
    <source>
        <dbReference type="ARBA" id="ARBA00023180"/>
    </source>
</evidence>
<sequence length="372" mass="40388">MLPTCSLSLTSSLFSFSLSSFLFLLSLLIFLFCGGVPAVIKSTGINQDSGIKTAKVGDSVTLQCSCKGSAVTFLYWYQQTLGHKPQVISILMKGNTEAEIHHEPLRFSVQSGQGTNNLTIKNLSLSDSATYYCATSEFNAAEFGQGAFLHVKTSLSKDQAVVQHPPFERVQPGNSVNLSCTIYAEPCGGEHSIYWYRQGGSQPGIVYTQVDQCKELSQADSPRQSCSFNLLMKNLSSSDVGTYYCALASCGQIVFGNGTQLDIVADETTVPVLLAQCLGGALAVSLILMFVLGYIVYRLNRKSCSVCNGLTAALTCAIHHGTIWLTPLFPCSSQGQDRDQLHYAALSLNGRNRPRRQRDSMDTVCVYSGIRQ</sequence>
<dbReference type="Gene3D" id="2.60.40.10">
    <property type="entry name" value="Immunoglobulins"/>
    <property type="match status" value="2"/>
</dbReference>
<reference evidence="10" key="3">
    <citation type="submission" date="2025-09" db="UniProtKB">
        <authorList>
            <consortium name="Ensembl"/>
        </authorList>
    </citation>
    <scope>IDENTIFICATION</scope>
</reference>
<reference evidence="10" key="2">
    <citation type="submission" date="2025-08" db="UniProtKB">
        <authorList>
            <consortium name="Ensembl"/>
        </authorList>
    </citation>
    <scope>IDENTIFICATION</scope>
</reference>
<keyword evidence="4" id="KW-0391">Immunity</keyword>
<keyword evidence="8" id="KW-1133">Transmembrane helix</keyword>
<dbReference type="InterPro" id="IPR003599">
    <property type="entry name" value="Ig_sub"/>
</dbReference>
<evidence type="ECO:0000256" key="1">
    <source>
        <dbReference type="ARBA" id="ARBA00004236"/>
    </source>
</evidence>
<dbReference type="InParanoid" id="A0A667YZS4"/>
<keyword evidence="5 8" id="KW-0472">Membrane</keyword>
<dbReference type="SMART" id="SM00409">
    <property type="entry name" value="IG"/>
    <property type="match status" value="2"/>
</dbReference>
<dbReference type="PANTHER" id="PTHR19433:SF111">
    <property type="entry name" value="T CELL RECEPTOR ALPHA VARIABLE 4"/>
    <property type="match status" value="1"/>
</dbReference>
<feature type="domain" description="Ig-like" evidence="9">
    <location>
        <begin position="37"/>
        <end position="156"/>
    </location>
</feature>
<dbReference type="InterPro" id="IPR036179">
    <property type="entry name" value="Ig-like_dom_sf"/>
</dbReference>
<dbReference type="SMART" id="SM00406">
    <property type="entry name" value="IGv"/>
    <property type="match status" value="2"/>
</dbReference>
<evidence type="ECO:0000256" key="8">
    <source>
        <dbReference type="SAM" id="Phobius"/>
    </source>
</evidence>
<name>A0A667YZS4_9TELE</name>
<dbReference type="GO" id="GO:0005886">
    <property type="term" value="C:plasma membrane"/>
    <property type="evidence" value="ECO:0007669"/>
    <property type="project" value="UniProtKB-SubCell"/>
</dbReference>
<dbReference type="InterPro" id="IPR013106">
    <property type="entry name" value="Ig_V-set"/>
</dbReference>
<evidence type="ECO:0000256" key="2">
    <source>
        <dbReference type="ARBA" id="ARBA00022475"/>
    </source>
</evidence>
<feature type="domain" description="Ig-like" evidence="9">
    <location>
        <begin position="159"/>
        <end position="245"/>
    </location>
</feature>
<dbReference type="Ensembl" id="ENSMMDT00005036956.1">
    <property type="protein sequence ID" value="ENSMMDP00005036170.1"/>
    <property type="gene ID" value="ENSMMDG00005016958.1"/>
</dbReference>
<protein>
    <recommendedName>
        <fullName evidence="9">Ig-like domain-containing protein</fullName>
    </recommendedName>
</protein>
<dbReference type="GO" id="GO:0009617">
    <property type="term" value="P:response to bacterium"/>
    <property type="evidence" value="ECO:0007669"/>
    <property type="project" value="TreeGrafter"/>
</dbReference>
<dbReference type="CDD" id="cd00099">
    <property type="entry name" value="IgV"/>
    <property type="match status" value="2"/>
</dbReference>
<evidence type="ECO:0000256" key="6">
    <source>
        <dbReference type="ARBA" id="ARBA00023157"/>
    </source>
</evidence>
<dbReference type="GeneTree" id="ENSGT00950000182968"/>
<evidence type="ECO:0000256" key="5">
    <source>
        <dbReference type="ARBA" id="ARBA00023136"/>
    </source>
</evidence>
<dbReference type="InterPro" id="IPR052051">
    <property type="entry name" value="TCR_complex_component"/>
</dbReference>
<keyword evidence="8" id="KW-0812">Transmembrane</keyword>